<feature type="region of interest" description="Disordered" evidence="2">
    <location>
        <begin position="1"/>
        <end position="30"/>
    </location>
</feature>
<evidence type="ECO:0000256" key="1">
    <source>
        <dbReference type="ARBA" id="ARBA00023125"/>
    </source>
</evidence>
<dbReference type="InterPro" id="IPR001387">
    <property type="entry name" value="Cro/C1-type_HTH"/>
</dbReference>
<dbReference type="GO" id="GO:0003700">
    <property type="term" value="F:DNA-binding transcription factor activity"/>
    <property type="evidence" value="ECO:0007669"/>
    <property type="project" value="TreeGrafter"/>
</dbReference>
<accession>A0A379PKK5</accession>
<protein>
    <submittedName>
        <fullName evidence="4">Anaerobic benzoate catabolism transcriptional regulator</fullName>
    </submittedName>
</protein>
<reference evidence="4 5" key="1">
    <citation type="submission" date="2018-06" db="EMBL/GenBank/DDBJ databases">
        <authorList>
            <consortium name="Pathogen Informatics"/>
            <person name="Doyle S."/>
        </authorList>
    </citation>
    <scope>NUCLEOTIDE SEQUENCE [LARGE SCALE GENOMIC DNA]</scope>
    <source>
        <strain evidence="4 5">NCTC13291</strain>
    </source>
</reference>
<dbReference type="SUPFAM" id="SSF47413">
    <property type="entry name" value="lambda repressor-like DNA-binding domains"/>
    <property type="match status" value="1"/>
</dbReference>
<dbReference type="GO" id="GO:0003677">
    <property type="term" value="F:DNA binding"/>
    <property type="evidence" value="ECO:0007669"/>
    <property type="project" value="UniProtKB-KW"/>
</dbReference>
<dbReference type="PANTHER" id="PTHR46797:SF1">
    <property type="entry name" value="METHYLPHOSPHONATE SYNTHASE"/>
    <property type="match status" value="1"/>
</dbReference>
<dbReference type="Proteomes" id="UP000254919">
    <property type="component" value="Unassembled WGS sequence"/>
</dbReference>
<dbReference type="Pfam" id="PF01381">
    <property type="entry name" value="HTH_3"/>
    <property type="match status" value="1"/>
</dbReference>
<dbReference type="GO" id="GO:0005829">
    <property type="term" value="C:cytosol"/>
    <property type="evidence" value="ECO:0007669"/>
    <property type="project" value="TreeGrafter"/>
</dbReference>
<feature type="compositionally biased region" description="Basic and acidic residues" evidence="2">
    <location>
        <begin position="105"/>
        <end position="133"/>
    </location>
</feature>
<proteinExistence type="predicted"/>
<dbReference type="InterPro" id="IPR050807">
    <property type="entry name" value="TransReg_Diox_bact_type"/>
</dbReference>
<evidence type="ECO:0000313" key="4">
    <source>
        <dbReference type="EMBL" id="SUE95467.1"/>
    </source>
</evidence>
<feature type="domain" description="HTH cro/C1-type" evidence="3">
    <location>
        <begin position="42"/>
        <end position="96"/>
    </location>
</feature>
<evidence type="ECO:0000313" key="5">
    <source>
        <dbReference type="Proteomes" id="UP000254919"/>
    </source>
</evidence>
<dbReference type="RefSeq" id="WP_081798651.1">
    <property type="nucleotide sequence ID" value="NZ_AP031464.1"/>
</dbReference>
<dbReference type="SMART" id="SM00530">
    <property type="entry name" value="HTH_XRE"/>
    <property type="match status" value="1"/>
</dbReference>
<dbReference type="EMBL" id="UGVN01000003">
    <property type="protein sequence ID" value="SUE95467.1"/>
    <property type="molecule type" value="Genomic_DNA"/>
</dbReference>
<sequence length="164" mass="18180">MKKPEQASVTQSPTAVPSAPSRRTRGAERDVDPYLAVVGRRIREIRTEQSLTQAELAVKAGLQVTTIFSVENGLQYLTLKTLLGIARSLGVEPADLLPSIYATEGQRDTAPEPDRRTGRRSQPESDEGHRLEDLDTVLAEIDRLVQLARTMRTRSNPYGGRSKR</sequence>
<gene>
    <name evidence="4" type="ORF">NCTC13291_04354</name>
</gene>
<evidence type="ECO:0000259" key="3">
    <source>
        <dbReference type="PROSITE" id="PS50943"/>
    </source>
</evidence>
<dbReference type="Gene3D" id="1.10.260.40">
    <property type="entry name" value="lambda repressor-like DNA-binding domains"/>
    <property type="match status" value="1"/>
</dbReference>
<feature type="region of interest" description="Disordered" evidence="2">
    <location>
        <begin position="100"/>
        <end position="133"/>
    </location>
</feature>
<dbReference type="PROSITE" id="PS50943">
    <property type="entry name" value="HTH_CROC1"/>
    <property type="match status" value="1"/>
</dbReference>
<keyword evidence="1" id="KW-0238">DNA-binding</keyword>
<evidence type="ECO:0000256" key="2">
    <source>
        <dbReference type="SAM" id="MobiDB-lite"/>
    </source>
</evidence>
<dbReference type="InterPro" id="IPR010982">
    <property type="entry name" value="Lambda_DNA-bd_dom_sf"/>
</dbReference>
<organism evidence="4 5">
    <name type="scientific">Roseomonas mucosa</name>
    <dbReference type="NCBI Taxonomy" id="207340"/>
    <lineage>
        <taxon>Bacteria</taxon>
        <taxon>Pseudomonadati</taxon>
        <taxon>Pseudomonadota</taxon>
        <taxon>Alphaproteobacteria</taxon>
        <taxon>Acetobacterales</taxon>
        <taxon>Roseomonadaceae</taxon>
        <taxon>Roseomonas</taxon>
    </lineage>
</organism>
<dbReference type="CDD" id="cd00093">
    <property type="entry name" value="HTH_XRE"/>
    <property type="match status" value="1"/>
</dbReference>
<dbReference type="AlphaFoldDB" id="A0A379PKK5"/>
<name>A0A379PKK5_9PROT</name>
<dbReference type="PANTHER" id="PTHR46797">
    <property type="entry name" value="HTH-TYPE TRANSCRIPTIONAL REGULATOR"/>
    <property type="match status" value="1"/>
</dbReference>